<dbReference type="Proteomes" id="UP000605144">
    <property type="component" value="Unassembled WGS sequence"/>
</dbReference>
<proteinExistence type="predicted"/>
<gene>
    <name evidence="2" type="ORF">EYG76_01565</name>
</gene>
<evidence type="ECO:0000313" key="2">
    <source>
        <dbReference type="EMBL" id="HIP16979.1"/>
    </source>
</evidence>
<keyword evidence="1" id="KW-0175">Coiled coil</keyword>
<reference evidence="2" key="1">
    <citation type="journal article" date="2020" name="ISME J.">
        <title>Gammaproteobacteria mediating utilization of methyl-, sulfur- and petroleum organic compounds in deep ocean hydrothermal plumes.</title>
        <authorList>
            <person name="Zhou Z."/>
            <person name="Liu Y."/>
            <person name="Pan J."/>
            <person name="Cron B.R."/>
            <person name="Toner B.M."/>
            <person name="Anantharaman K."/>
            <person name="Breier J.A."/>
            <person name="Dick G.J."/>
            <person name="Li M."/>
        </authorList>
    </citation>
    <scope>NUCLEOTIDE SEQUENCE</scope>
    <source>
        <strain evidence="2">SZUA-1385</strain>
    </source>
</reference>
<feature type="coiled-coil region" evidence="1">
    <location>
        <begin position="145"/>
        <end position="193"/>
    </location>
</feature>
<organism evidence="2 3">
    <name type="scientific">Methanothermococcus okinawensis</name>
    <dbReference type="NCBI Taxonomy" id="155863"/>
    <lineage>
        <taxon>Archaea</taxon>
        <taxon>Methanobacteriati</taxon>
        <taxon>Methanobacteriota</taxon>
        <taxon>Methanomada group</taxon>
        <taxon>Methanococci</taxon>
        <taxon>Methanococcales</taxon>
        <taxon>Methanococcaceae</taxon>
        <taxon>Methanothermococcus</taxon>
    </lineage>
</organism>
<dbReference type="AlphaFoldDB" id="A0A832YSV1"/>
<dbReference type="EMBL" id="DQSV01000033">
    <property type="protein sequence ID" value="HIP16979.1"/>
    <property type="molecule type" value="Genomic_DNA"/>
</dbReference>
<evidence type="ECO:0000313" key="3">
    <source>
        <dbReference type="Proteomes" id="UP000605144"/>
    </source>
</evidence>
<evidence type="ECO:0000256" key="1">
    <source>
        <dbReference type="SAM" id="Coils"/>
    </source>
</evidence>
<comment type="caution">
    <text evidence="2">The sequence shown here is derived from an EMBL/GenBank/DDBJ whole genome shotgun (WGS) entry which is preliminary data.</text>
</comment>
<feature type="coiled-coil region" evidence="1">
    <location>
        <begin position="234"/>
        <end position="261"/>
    </location>
</feature>
<name>A0A832YSV1_9EURY</name>
<protein>
    <submittedName>
        <fullName evidence="2">Uncharacterized protein</fullName>
    </submittedName>
</protein>
<sequence>MKMLGNKMNPSDPLHCRIYNALQNIRGNTMESSEDIENKEVLGNDKNLDSSLKSEDFDGEDDLSIKSKNLKEIMEKLQSRIRDAVVGNCKLSDREKENMKSESIKTHEGSKEEFEDRSCNVDRVDYLKEINEKLEKLSILEGMDNSKIEETLNQILEKINILIEKNDAFSSKLETVVKEIDKVIKKLDDISEKTLKLYESGSITVLDVINLIRDISSGIKEIKEILSSNNYEEIDKAIEIADNLNDKVDIYLKEFEKISNEVSA</sequence>
<accession>A0A832YSV1</accession>